<dbReference type="Proteomes" id="UP001432322">
    <property type="component" value="Unassembled WGS sequence"/>
</dbReference>
<keyword evidence="1" id="KW-0732">Signal</keyword>
<evidence type="ECO:0000313" key="2">
    <source>
        <dbReference type="EMBL" id="GMT17915.1"/>
    </source>
</evidence>
<comment type="caution">
    <text evidence="2">The sequence shown here is derived from an EMBL/GenBank/DDBJ whole genome shotgun (WGS) entry which is preliminary data.</text>
</comment>
<proteinExistence type="predicted"/>
<dbReference type="AlphaFoldDB" id="A0AAV5VE10"/>
<dbReference type="EMBL" id="BTSY01000003">
    <property type="protein sequence ID" value="GMT17915.1"/>
    <property type="molecule type" value="Genomic_DNA"/>
</dbReference>
<accession>A0AAV5VE10</accession>
<evidence type="ECO:0000256" key="1">
    <source>
        <dbReference type="SAM" id="SignalP"/>
    </source>
</evidence>
<feature type="signal peptide" evidence="1">
    <location>
        <begin position="1"/>
        <end position="21"/>
    </location>
</feature>
<name>A0AAV5VE10_9BILA</name>
<protein>
    <submittedName>
        <fullName evidence="2">Uncharacterized protein</fullName>
    </submittedName>
</protein>
<feature type="non-terminal residue" evidence="2">
    <location>
        <position position="776"/>
    </location>
</feature>
<organism evidence="2 3">
    <name type="scientific">Pristionchus fissidentatus</name>
    <dbReference type="NCBI Taxonomy" id="1538716"/>
    <lineage>
        <taxon>Eukaryota</taxon>
        <taxon>Metazoa</taxon>
        <taxon>Ecdysozoa</taxon>
        <taxon>Nematoda</taxon>
        <taxon>Chromadorea</taxon>
        <taxon>Rhabditida</taxon>
        <taxon>Rhabditina</taxon>
        <taxon>Diplogasteromorpha</taxon>
        <taxon>Diplogasteroidea</taxon>
        <taxon>Neodiplogasteridae</taxon>
        <taxon>Pristionchus</taxon>
    </lineage>
</organism>
<feature type="chain" id="PRO_5043797976" evidence="1">
    <location>
        <begin position="22"/>
        <end position="776"/>
    </location>
</feature>
<gene>
    <name evidence="2" type="ORF">PFISCL1PPCAC_9212</name>
</gene>
<keyword evidence="3" id="KW-1185">Reference proteome</keyword>
<sequence length="776" mass="84132">LQERMVRQLLVVAALVGFAAAAGEYGTVFGGCACRPPLQTYNLTSAAYCPSSSFPKCDISKLVETDCMISCPGPRANVVFRNSTSIWLPTSSITCGTDGILRNSAGAKLFAGTPTLMRPTCGYKASCNECSVSKETTTCPTGYTCKSELLQTTAEDGCDRLTCAAGQLTMYENAVQTSYKASQMYCTTSGLWSNFSVDGGMSGGEVLNKVFTANCILPKTCENCATPTMATTLTQLPTSFHTGYSIAPAIYTKKVGECSTVRCPTGYKLHGFFGTNASVTGLEYTQRGWMECAANSMWTDGQWAYTPQSIVTACLKKEYACGCQYGAQTCSNGNCEPALVARLPLEENSCRLGCPIGYRMIVARGIDGRYSRVHDMTCDGAKWRAAYWLAGYEVSFTPAEAYVTCEPSPFPYDFPWPVVGMDCIYSTCQNERLQYANGAISCTDPALKLVVSHARSTLVNVFAVTNLRWNGAIWSGIDVAGVYRSFDGNVYITCYSGTVPPPVTTTCGCTYGHRVCESDKVCDHFLVTKKPLGDGETCSLGCPEGYRLIVESNKTGEYIRTEDLTCSGTSWRGVLWWAGYDATFTLGEPFITCEKSPFPIDFNWPLIGMSCGSKRCTNERLRYTEDALTCNSGSIVTVSTARDSLVNPFALVSIKWTGTHWTGVDTTTAEVRTFPSSIFITCYNGVVPTPLPATSPTPNPCGAFDEYELDVASIVCENDLNRIECDGKIEIYTASKMESFDQMVFITGKGWLAFGCGGRAKLWKTTDADPIHGIAC</sequence>
<feature type="non-terminal residue" evidence="2">
    <location>
        <position position="1"/>
    </location>
</feature>
<reference evidence="2" key="1">
    <citation type="submission" date="2023-10" db="EMBL/GenBank/DDBJ databases">
        <title>Genome assembly of Pristionchus species.</title>
        <authorList>
            <person name="Yoshida K."/>
            <person name="Sommer R.J."/>
        </authorList>
    </citation>
    <scope>NUCLEOTIDE SEQUENCE</scope>
    <source>
        <strain evidence="2">RS5133</strain>
    </source>
</reference>
<evidence type="ECO:0000313" key="3">
    <source>
        <dbReference type="Proteomes" id="UP001432322"/>
    </source>
</evidence>